<accession>A0A6J5MIW1</accession>
<evidence type="ECO:0000313" key="3">
    <source>
        <dbReference type="EMBL" id="CAB4132682.1"/>
    </source>
</evidence>
<evidence type="ECO:0000313" key="4">
    <source>
        <dbReference type="EMBL" id="CAB4146574.1"/>
    </source>
</evidence>
<keyword evidence="1" id="KW-0175">Coiled coil</keyword>
<gene>
    <name evidence="5" type="ORF">UFOVP1357_15</name>
    <name evidence="2" type="ORF">UFOVP18_57</name>
    <name evidence="3" type="ORF">UFOVP258_50</name>
    <name evidence="4" type="ORF">UFOVP502_42</name>
</gene>
<evidence type="ECO:0000313" key="5">
    <source>
        <dbReference type="EMBL" id="CAB4199820.1"/>
    </source>
</evidence>
<evidence type="ECO:0000256" key="1">
    <source>
        <dbReference type="SAM" id="Coils"/>
    </source>
</evidence>
<sequence length="628" mass="72035">MITGYQRQHRKSINYVPADGADSNTTDQYTRLVTHISNAGAINEQFSKGCELAAISGLVMGQPYLDYTGNDPAQGELKLKIWEYNSFLVDPYAREPDFSDAQYIWFQEYISKQEAHDRFPDKAPQVTHMAGNPRTYGNFYFLPENYNMARNDLLVLSYVWYKWKKKKKKLYSKSHNMFYDFAGGDQNLDKILYHIPDMEMVTVELPCWKLATVLNDQLMFHGDNPMGDIGMPVVPMFWNYDPHINYYDLRVRSLVRTMRDPQFLFNYKVIQNNDIAAATINAGWKRKSGAVANEDNLKKSGQGWDVIINPGYEMTDVEKIIPSAVPESDLALAQQMSDLVFQTSGIQLENWSGQNDKQISSLTMMLKQAANLMVFQKYFDQWDYSLKLLGEKMLGIVLNNWNAQKVGMLIGEEPSPHFYSRIFAKFQVTVEEGLLTPTQKNFQAQQMLEINERFGREVLPPSMIIKDMNIQGKAEIMEFLQQQEQQAAAVQSEAQNIQHAFEEAKLKELLSKAANNIASAKERYGRFESNIGLLEERISEISKNRALATKSKMEALEKMIDVIGKYGEIETALKMNEIESFDYQQKNIEDQEKIQAYKEANANEYLSKLMGGMDMGGGQPQQMQQPMQ</sequence>
<proteinExistence type="predicted"/>
<name>A0A6J5MIW1_9CAUD</name>
<dbReference type="EMBL" id="LR796264">
    <property type="protein sequence ID" value="CAB4132682.1"/>
    <property type="molecule type" value="Genomic_DNA"/>
</dbReference>
<feature type="coiled-coil region" evidence="1">
    <location>
        <begin position="480"/>
        <end position="537"/>
    </location>
</feature>
<dbReference type="EMBL" id="LR796468">
    <property type="protein sequence ID" value="CAB4146574.1"/>
    <property type="molecule type" value="Genomic_DNA"/>
</dbReference>
<protein>
    <submittedName>
        <fullName evidence="4">Uncharacterized protein</fullName>
    </submittedName>
</protein>
<evidence type="ECO:0000313" key="2">
    <source>
        <dbReference type="EMBL" id="CAB4121692.1"/>
    </source>
</evidence>
<reference evidence="4" key="1">
    <citation type="submission" date="2020-04" db="EMBL/GenBank/DDBJ databases">
        <authorList>
            <person name="Chiriac C."/>
            <person name="Salcher M."/>
            <person name="Ghai R."/>
            <person name="Kavagutti S V."/>
        </authorList>
    </citation>
    <scope>NUCLEOTIDE SEQUENCE</scope>
</reference>
<dbReference type="EMBL" id="LR797304">
    <property type="protein sequence ID" value="CAB4199820.1"/>
    <property type="molecule type" value="Genomic_DNA"/>
</dbReference>
<organism evidence="4">
    <name type="scientific">uncultured Caudovirales phage</name>
    <dbReference type="NCBI Taxonomy" id="2100421"/>
    <lineage>
        <taxon>Viruses</taxon>
        <taxon>Duplodnaviria</taxon>
        <taxon>Heunggongvirae</taxon>
        <taxon>Uroviricota</taxon>
        <taxon>Caudoviricetes</taxon>
        <taxon>Peduoviridae</taxon>
        <taxon>Maltschvirus</taxon>
        <taxon>Maltschvirus maltsch</taxon>
    </lineage>
</organism>
<dbReference type="EMBL" id="LR796149">
    <property type="protein sequence ID" value="CAB4121692.1"/>
    <property type="molecule type" value="Genomic_DNA"/>
</dbReference>
<dbReference type="Pfam" id="PF16510">
    <property type="entry name" value="P22_portal"/>
    <property type="match status" value="1"/>
</dbReference>
<dbReference type="InterPro" id="IPR032427">
    <property type="entry name" value="P22_portal"/>
</dbReference>